<feature type="transmembrane region" description="Helical" evidence="6">
    <location>
        <begin position="152"/>
        <end position="172"/>
    </location>
</feature>
<evidence type="ECO:0000256" key="4">
    <source>
        <dbReference type="ARBA" id="ARBA00022989"/>
    </source>
</evidence>
<keyword evidence="4 6" id="KW-1133">Transmembrane helix</keyword>
<dbReference type="SUPFAM" id="SSF103473">
    <property type="entry name" value="MFS general substrate transporter"/>
    <property type="match status" value="1"/>
</dbReference>
<dbReference type="PANTHER" id="PTHR43791:SF97">
    <property type="entry name" value="ALLANTOATE TRANSPORTER, PUTATIVE (AFU_ORTHOLOGUE AFUA_1G14700)-RELATED"/>
    <property type="match status" value="1"/>
</dbReference>
<dbReference type="EMBL" id="CP058610">
    <property type="protein sequence ID" value="QLG74132.1"/>
    <property type="molecule type" value="Genomic_DNA"/>
</dbReference>
<evidence type="ECO:0000256" key="1">
    <source>
        <dbReference type="ARBA" id="ARBA00004141"/>
    </source>
</evidence>
<dbReference type="Gene3D" id="1.20.1250.20">
    <property type="entry name" value="MFS general substrate transporter like domains"/>
    <property type="match status" value="2"/>
</dbReference>
<feature type="transmembrane region" description="Helical" evidence="6">
    <location>
        <begin position="178"/>
        <end position="199"/>
    </location>
</feature>
<dbReference type="PANTHER" id="PTHR43791">
    <property type="entry name" value="PERMEASE-RELATED"/>
    <property type="match status" value="1"/>
</dbReference>
<dbReference type="Proteomes" id="UP000509704">
    <property type="component" value="Chromosome 7"/>
</dbReference>
<keyword evidence="3 6" id="KW-0812">Transmembrane</keyword>
<dbReference type="AlphaFoldDB" id="A0A7H9B8R8"/>
<evidence type="ECO:0008006" key="9">
    <source>
        <dbReference type="Google" id="ProtNLM"/>
    </source>
</evidence>
<feature type="transmembrane region" description="Helical" evidence="6">
    <location>
        <begin position="468"/>
        <end position="488"/>
    </location>
</feature>
<dbReference type="InterPro" id="IPR011701">
    <property type="entry name" value="MFS"/>
</dbReference>
<feature type="transmembrane region" description="Helical" evidence="6">
    <location>
        <begin position="309"/>
        <end position="326"/>
    </location>
</feature>
<feature type="transmembrane region" description="Helical" evidence="6">
    <location>
        <begin position="73"/>
        <end position="94"/>
    </location>
</feature>
<organism evidence="7 8">
    <name type="scientific">Zygotorulaspora mrakii</name>
    <name type="common">Zygosaccharomyces mrakii</name>
    <dbReference type="NCBI Taxonomy" id="42260"/>
    <lineage>
        <taxon>Eukaryota</taxon>
        <taxon>Fungi</taxon>
        <taxon>Dikarya</taxon>
        <taxon>Ascomycota</taxon>
        <taxon>Saccharomycotina</taxon>
        <taxon>Saccharomycetes</taxon>
        <taxon>Saccharomycetales</taxon>
        <taxon>Saccharomycetaceae</taxon>
        <taxon>Zygotorulaspora</taxon>
    </lineage>
</organism>
<keyword evidence="5 6" id="KW-0472">Membrane</keyword>
<proteinExistence type="predicted"/>
<accession>A0A7H9B8R8</accession>
<feature type="transmembrane region" description="Helical" evidence="6">
    <location>
        <begin position="404"/>
        <end position="424"/>
    </location>
</feature>
<feature type="transmembrane region" description="Helical" evidence="6">
    <location>
        <begin position="436"/>
        <end position="456"/>
    </location>
</feature>
<dbReference type="OrthoDB" id="4454541at2759"/>
<gene>
    <name evidence="7" type="ORF">HG535_0G00170</name>
</gene>
<evidence type="ECO:0000313" key="7">
    <source>
        <dbReference type="EMBL" id="QLG74132.1"/>
    </source>
</evidence>
<evidence type="ECO:0000256" key="3">
    <source>
        <dbReference type="ARBA" id="ARBA00022692"/>
    </source>
</evidence>
<keyword evidence="8" id="KW-1185">Reference proteome</keyword>
<sequence>MSNKYRLDNSSASQQGSASKLEYGNISEELENTIGPHDGLGPSGDKNNEIGVVSRLSNDSELAADRLKLNKKVVMKIDLVILPFLTCCVFLQILDKNSLSYAAIYDLRTDLNLQGQEYSWLATIFYISYLFMQFPVFFLLPKIKNLPGFMSLLLIGWGVLVMLLAACKNFAGFATLRFFLGVFEAALQPCCIILSSSWYTKREQPLRMAMWSNTFAGIFNGIFGYAFGHWNAKLHIWQYMFIVYGAVTIVFGLFTYLVVPKDIESAWFLNKKEKECAVARIATNQTGIHIGVDRLEWSQMRESIFDAKYWLIIVFIIVQNFVNSGITNFNTFIIRGFGFSNFRTMLLATPQASVAMVVSLLAAAATYFIKNIRCVLICFTSAVTMTGIIMIWKISPETHRNACLAAVYICGFFNTPYVLALSLFSSNTSGATKKAFTSFSVGVFYALGNLIGPQFFLNSESPTYQTGIKAMLAACVIMIFCAAMYAFLCTLENRKRDGEHLEDPQNVITAIEIGEEVDRQNLTDVQNRHFRYTI</sequence>
<evidence type="ECO:0000256" key="2">
    <source>
        <dbReference type="ARBA" id="ARBA00022448"/>
    </source>
</evidence>
<dbReference type="RefSeq" id="XP_037145857.1">
    <property type="nucleotide sequence ID" value="XM_037289962.1"/>
</dbReference>
<feature type="transmembrane region" description="Helical" evidence="6">
    <location>
        <begin position="211"/>
        <end position="230"/>
    </location>
</feature>
<dbReference type="GO" id="GO:0022857">
    <property type="term" value="F:transmembrane transporter activity"/>
    <property type="evidence" value="ECO:0007669"/>
    <property type="project" value="InterPro"/>
</dbReference>
<reference evidence="7 8" key="1">
    <citation type="submission" date="2020-07" db="EMBL/GenBank/DDBJ databases">
        <title>The yeast mating-type switching endonuclease HO is a domesticated member of an unorthodox homing genetic element family.</title>
        <authorList>
            <person name="Coughlan A.Y."/>
            <person name="Lombardi L."/>
            <person name="Braun-Galleani S."/>
            <person name="Martos A.R."/>
            <person name="Galeote V."/>
            <person name="Bigey F."/>
            <person name="Dequin S."/>
            <person name="Byrne K.P."/>
            <person name="Wolfe K.H."/>
        </authorList>
    </citation>
    <scope>NUCLEOTIDE SEQUENCE [LARGE SCALE GENOMIC DNA]</scope>
    <source>
        <strain evidence="7 8">NRRL Y-6702</strain>
    </source>
</reference>
<feature type="transmembrane region" description="Helical" evidence="6">
    <location>
        <begin position="346"/>
        <end position="367"/>
    </location>
</feature>
<dbReference type="InterPro" id="IPR036259">
    <property type="entry name" value="MFS_trans_sf"/>
</dbReference>
<feature type="transmembrane region" description="Helical" evidence="6">
    <location>
        <begin position="374"/>
        <end position="392"/>
    </location>
</feature>
<feature type="transmembrane region" description="Helical" evidence="6">
    <location>
        <begin position="118"/>
        <end position="140"/>
    </location>
</feature>
<name>A0A7H9B8R8_ZYGMR</name>
<comment type="subcellular location">
    <subcellularLocation>
        <location evidence="1">Membrane</location>
        <topology evidence="1">Multi-pass membrane protein</topology>
    </subcellularLocation>
</comment>
<protein>
    <recommendedName>
        <fullName evidence="9">Major facilitator superfamily (MFS) profile domain-containing protein</fullName>
    </recommendedName>
</protein>
<dbReference type="Pfam" id="PF07690">
    <property type="entry name" value="MFS_1"/>
    <property type="match status" value="1"/>
</dbReference>
<dbReference type="KEGG" id="zmk:HG535_0G00170"/>
<dbReference type="GO" id="GO:0016020">
    <property type="term" value="C:membrane"/>
    <property type="evidence" value="ECO:0007669"/>
    <property type="project" value="UniProtKB-SubCell"/>
</dbReference>
<keyword evidence="2" id="KW-0813">Transport</keyword>
<evidence type="ECO:0000256" key="6">
    <source>
        <dbReference type="SAM" id="Phobius"/>
    </source>
</evidence>
<evidence type="ECO:0000313" key="8">
    <source>
        <dbReference type="Proteomes" id="UP000509704"/>
    </source>
</evidence>
<evidence type="ECO:0000256" key="5">
    <source>
        <dbReference type="ARBA" id="ARBA00023136"/>
    </source>
</evidence>
<feature type="transmembrane region" description="Helical" evidence="6">
    <location>
        <begin position="236"/>
        <end position="259"/>
    </location>
</feature>
<dbReference type="GeneID" id="59237915"/>